<dbReference type="Pfam" id="PF00041">
    <property type="entry name" value="fn3"/>
    <property type="match status" value="2"/>
</dbReference>
<dbReference type="Pfam" id="PF03372">
    <property type="entry name" value="Exo_endo_phos"/>
    <property type="match status" value="1"/>
</dbReference>
<dbReference type="Gene3D" id="2.60.40.10">
    <property type="entry name" value="Immunoglobulins"/>
    <property type="match status" value="2"/>
</dbReference>
<keyword evidence="1" id="KW-0326">Glycosidase</keyword>
<dbReference type="RefSeq" id="WP_204910770.1">
    <property type="nucleotide sequence ID" value="NZ_BAAAYR010000002.1"/>
</dbReference>
<comment type="caution">
    <text evidence="5">The sequence shown here is derived from an EMBL/GenBank/DDBJ whole genome shotgun (WGS) entry which is preliminary data.</text>
</comment>
<protein>
    <recommendedName>
        <fullName evidence="4">Fibronectin type-III domain-containing protein</fullName>
    </recommendedName>
</protein>
<feature type="signal peptide" evidence="3">
    <location>
        <begin position="1"/>
        <end position="41"/>
    </location>
</feature>
<dbReference type="Gene3D" id="3.60.10.10">
    <property type="entry name" value="Endonuclease/exonuclease/phosphatase"/>
    <property type="match status" value="1"/>
</dbReference>
<organism evidence="5 6">
    <name type="scientific">Microlunatus spumicola</name>
    <dbReference type="NCBI Taxonomy" id="81499"/>
    <lineage>
        <taxon>Bacteria</taxon>
        <taxon>Bacillati</taxon>
        <taxon>Actinomycetota</taxon>
        <taxon>Actinomycetes</taxon>
        <taxon>Propionibacteriales</taxon>
        <taxon>Propionibacteriaceae</taxon>
        <taxon>Microlunatus</taxon>
    </lineage>
</organism>
<evidence type="ECO:0000313" key="6">
    <source>
        <dbReference type="Proteomes" id="UP001500767"/>
    </source>
</evidence>
<dbReference type="InterPro" id="IPR005135">
    <property type="entry name" value="Endo/exonuclease/phosphatase"/>
</dbReference>
<dbReference type="InterPro" id="IPR051916">
    <property type="entry name" value="GPI-anchor_lipid_remodeler"/>
</dbReference>
<dbReference type="InterPro" id="IPR036116">
    <property type="entry name" value="FN3_sf"/>
</dbReference>
<sequence length="553" mass="60337">MAQFHPRPQPTPPSRRRLTALVVATLLGLTAVLTTVLPAQAATAVPSSVKVAASGTTTLDVSWKAVSGAPRYRVQYSTKSSMSKAKYKRVTGTKTGLTGLKAGQAYYVKVRVITADGANLSPYSKAVKATTKKGYAAPSGLARTSVKASSVALTWGSRGSGVRYRVQWADDAAMSGASYKRFTGTSGTISGLKAATPYWFKVRVINSDGDNLSPYSAAVKVTTARATTAQPTPTPTSRQLRLGTFNIKCFNCKADAPNERSWWDRRADVVRDVKSQRLDVLGIQEASQAWLPAKEGGKGQDLSQFEDLRNRLGGDWRLANANRNNCVKAKTPTKCVYKDQGASKGTKILYDRGQVTLVKQGSKLLPSPEDDRYMAWAIFTQRSTGKKFFFATAHLEPDSNWNLHVSEAKALAKEVAKRNTSHLPTFITGDMNAHKNTLNPSGVKDNPVWDVFVDQYGYVEPLGNRSGSTTTTPGATVEKRINTPLSSFNDFKPLPSPNYYGRRPNGTYIDYIFTSKKVRVLEWENVAHLTASHAYVGKQASDHNLQRATVVLP</sequence>
<name>A0ABP6XCE2_9ACTN</name>
<dbReference type="CDD" id="cd00063">
    <property type="entry name" value="FN3"/>
    <property type="match status" value="2"/>
</dbReference>
<dbReference type="Proteomes" id="UP001500767">
    <property type="component" value="Unassembled WGS sequence"/>
</dbReference>
<dbReference type="PANTHER" id="PTHR14859">
    <property type="entry name" value="CALCOFLUOR WHITE HYPERSENSITIVE PROTEIN PRECURSOR"/>
    <property type="match status" value="1"/>
</dbReference>
<evidence type="ECO:0000256" key="3">
    <source>
        <dbReference type="SAM" id="SignalP"/>
    </source>
</evidence>
<evidence type="ECO:0000256" key="2">
    <source>
        <dbReference type="ARBA" id="ARBA00023326"/>
    </source>
</evidence>
<dbReference type="PROSITE" id="PS50853">
    <property type="entry name" value="FN3"/>
    <property type="match status" value="2"/>
</dbReference>
<feature type="domain" description="Fibronectin type-III" evidence="4">
    <location>
        <begin position="137"/>
        <end position="226"/>
    </location>
</feature>
<feature type="chain" id="PRO_5046139251" description="Fibronectin type-III domain-containing protein" evidence="3">
    <location>
        <begin position="42"/>
        <end position="553"/>
    </location>
</feature>
<evidence type="ECO:0000256" key="1">
    <source>
        <dbReference type="ARBA" id="ARBA00023295"/>
    </source>
</evidence>
<keyword evidence="3" id="KW-0732">Signal</keyword>
<dbReference type="InterPro" id="IPR036691">
    <property type="entry name" value="Endo/exonu/phosph_ase_sf"/>
</dbReference>
<evidence type="ECO:0000313" key="5">
    <source>
        <dbReference type="EMBL" id="GAA3564628.1"/>
    </source>
</evidence>
<evidence type="ECO:0000259" key="4">
    <source>
        <dbReference type="PROSITE" id="PS50853"/>
    </source>
</evidence>
<dbReference type="SUPFAM" id="SSF49265">
    <property type="entry name" value="Fibronectin type III"/>
    <property type="match status" value="1"/>
</dbReference>
<keyword evidence="6" id="KW-1185">Reference proteome</keyword>
<dbReference type="PROSITE" id="PS51318">
    <property type="entry name" value="TAT"/>
    <property type="match status" value="1"/>
</dbReference>
<dbReference type="SUPFAM" id="SSF56219">
    <property type="entry name" value="DNase I-like"/>
    <property type="match status" value="1"/>
</dbReference>
<dbReference type="SMART" id="SM00060">
    <property type="entry name" value="FN3"/>
    <property type="match status" value="2"/>
</dbReference>
<keyword evidence="2" id="KW-0119">Carbohydrate metabolism</keyword>
<proteinExistence type="predicted"/>
<dbReference type="EMBL" id="BAAAYR010000002">
    <property type="protein sequence ID" value="GAA3564628.1"/>
    <property type="molecule type" value="Genomic_DNA"/>
</dbReference>
<feature type="domain" description="Fibronectin type-III" evidence="4">
    <location>
        <begin position="45"/>
        <end position="134"/>
    </location>
</feature>
<reference evidence="6" key="1">
    <citation type="journal article" date="2019" name="Int. J. Syst. Evol. Microbiol.">
        <title>The Global Catalogue of Microorganisms (GCM) 10K type strain sequencing project: providing services to taxonomists for standard genome sequencing and annotation.</title>
        <authorList>
            <consortium name="The Broad Institute Genomics Platform"/>
            <consortium name="The Broad Institute Genome Sequencing Center for Infectious Disease"/>
            <person name="Wu L."/>
            <person name="Ma J."/>
        </authorList>
    </citation>
    <scope>NUCLEOTIDE SEQUENCE [LARGE SCALE GENOMIC DNA]</scope>
    <source>
        <strain evidence="6">JCM 16540</strain>
    </source>
</reference>
<keyword evidence="2" id="KW-0624">Polysaccharide degradation</keyword>
<dbReference type="InterPro" id="IPR013783">
    <property type="entry name" value="Ig-like_fold"/>
</dbReference>
<dbReference type="InterPro" id="IPR003961">
    <property type="entry name" value="FN3_dom"/>
</dbReference>
<dbReference type="InterPro" id="IPR006311">
    <property type="entry name" value="TAT_signal"/>
</dbReference>
<dbReference type="PANTHER" id="PTHR14859:SF1">
    <property type="entry name" value="PGAP2-INTERACTING PROTEIN"/>
    <property type="match status" value="1"/>
</dbReference>
<accession>A0ABP6XCE2</accession>
<gene>
    <name evidence="5" type="ORF">GCM10022197_20370</name>
</gene>
<keyword evidence="1" id="KW-0378">Hydrolase</keyword>